<keyword evidence="1" id="KW-0732">Signal</keyword>
<dbReference type="PATRIC" id="fig|329854.7.peg.3264"/>
<dbReference type="Proteomes" id="UP000070319">
    <property type="component" value="Unassembled WGS sequence"/>
</dbReference>
<dbReference type="InterPro" id="IPR025415">
    <property type="entry name" value="DUF4141"/>
</dbReference>
<evidence type="ECO:0000256" key="1">
    <source>
        <dbReference type="SAM" id="SignalP"/>
    </source>
</evidence>
<evidence type="ECO:0000313" key="2">
    <source>
        <dbReference type="EMBL" id="KXT46109.1"/>
    </source>
</evidence>
<name>A0A139L3V0_9BACE</name>
<organism evidence="2">
    <name type="scientific">Bacteroides intestinalis</name>
    <dbReference type="NCBI Taxonomy" id="329854"/>
    <lineage>
        <taxon>Bacteria</taxon>
        <taxon>Pseudomonadati</taxon>
        <taxon>Bacteroidota</taxon>
        <taxon>Bacteroidia</taxon>
        <taxon>Bacteroidales</taxon>
        <taxon>Bacteroidaceae</taxon>
        <taxon>Bacteroides</taxon>
    </lineage>
</organism>
<dbReference type="EMBL" id="LTDF01000128">
    <property type="protein sequence ID" value="KXT46109.1"/>
    <property type="molecule type" value="Genomic_DNA"/>
</dbReference>
<proteinExistence type="predicted"/>
<feature type="chain" id="PRO_5007487158" evidence="1">
    <location>
        <begin position="22"/>
        <end position="209"/>
    </location>
</feature>
<dbReference type="Pfam" id="PF13605">
    <property type="entry name" value="DUF4141"/>
    <property type="match status" value="1"/>
</dbReference>
<reference evidence="2 3" key="1">
    <citation type="submission" date="2016-02" db="EMBL/GenBank/DDBJ databases">
        <authorList>
            <person name="Wen L."/>
            <person name="He K."/>
            <person name="Yang H."/>
        </authorList>
    </citation>
    <scope>NUCLEOTIDE SEQUENCE [LARGE SCALE GENOMIC DNA]</scope>
    <source>
        <strain evidence="2 3">KLE1704</strain>
    </source>
</reference>
<dbReference type="RefSeq" id="WP_061437034.1">
    <property type="nucleotide sequence ID" value="NZ_KQ968722.1"/>
</dbReference>
<protein>
    <submittedName>
        <fullName evidence="2">Conjugative transposon protein TraI</fullName>
    </submittedName>
</protein>
<dbReference type="AlphaFoldDB" id="A0A139L3V0"/>
<accession>A0A139L3V0</accession>
<sequence length="209" mass="24057">MRTRILTAICLCLLLAGRASAQWAVIDPSNIAQSIINNGKNMVHTSSTATNMINNFKETVKIYEQGKKYYDALKSVNNLVKDARKVQQTILMVGDITDIYVNNFQKMMRDENFTVEELGAIAFGYTKLLEESNDVLAELKNVVNITTLSMTDKERMDVVERCYSKMRRYRNLVGYYTNKNISVSYLRAKKKNDLDRIMGLYGDANERYW</sequence>
<comment type="caution">
    <text evidence="2">The sequence shown here is derived from an EMBL/GenBank/DDBJ whole genome shotgun (WGS) entry which is preliminary data.</text>
</comment>
<gene>
    <name evidence="2" type="ORF">HMPREF2531_03195</name>
</gene>
<evidence type="ECO:0000313" key="3">
    <source>
        <dbReference type="Proteomes" id="UP000070319"/>
    </source>
</evidence>
<feature type="signal peptide" evidence="1">
    <location>
        <begin position="1"/>
        <end position="21"/>
    </location>
</feature>